<protein>
    <submittedName>
        <fullName evidence="1">Uncharacterized protein</fullName>
    </submittedName>
</protein>
<evidence type="ECO:0000313" key="1">
    <source>
        <dbReference type="EMBL" id="KAK3609063.1"/>
    </source>
</evidence>
<reference evidence="1" key="1">
    <citation type="journal article" date="2021" name="Genome Biol. Evol.">
        <title>A High-Quality Reference Genome for a Parasitic Bivalve with Doubly Uniparental Inheritance (Bivalvia: Unionida).</title>
        <authorList>
            <person name="Smith C.H."/>
        </authorList>
    </citation>
    <scope>NUCLEOTIDE SEQUENCE</scope>
    <source>
        <strain evidence="1">CHS0354</strain>
    </source>
</reference>
<dbReference type="AlphaFoldDB" id="A0AAE0TFN8"/>
<keyword evidence="2" id="KW-1185">Reference proteome</keyword>
<organism evidence="1 2">
    <name type="scientific">Potamilus streckersoni</name>
    <dbReference type="NCBI Taxonomy" id="2493646"/>
    <lineage>
        <taxon>Eukaryota</taxon>
        <taxon>Metazoa</taxon>
        <taxon>Spiralia</taxon>
        <taxon>Lophotrochozoa</taxon>
        <taxon>Mollusca</taxon>
        <taxon>Bivalvia</taxon>
        <taxon>Autobranchia</taxon>
        <taxon>Heteroconchia</taxon>
        <taxon>Palaeoheterodonta</taxon>
        <taxon>Unionida</taxon>
        <taxon>Unionoidea</taxon>
        <taxon>Unionidae</taxon>
        <taxon>Ambleminae</taxon>
        <taxon>Lampsilini</taxon>
        <taxon>Potamilus</taxon>
    </lineage>
</organism>
<evidence type="ECO:0000313" key="2">
    <source>
        <dbReference type="Proteomes" id="UP001195483"/>
    </source>
</evidence>
<proteinExistence type="predicted"/>
<name>A0AAE0TFN8_9BIVA</name>
<reference evidence="1" key="3">
    <citation type="submission" date="2023-05" db="EMBL/GenBank/DDBJ databases">
        <authorList>
            <person name="Smith C.H."/>
        </authorList>
    </citation>
    <scope>NUCLEOTIDE SEQUENCE</scope>
    <source>
        <strain evidence="1">CHS0354</strain>
        <tissue evidence="1">Mantle</tissue>
    </source>
</reference>
<dbReference type="Proteomes" id="UP001195483">
    <property type="component" value="Unassembled WGS sequence"/>
</dbReference>
<gene>
    <name evidence="1" type="ORF">CHS0354_011328</name>
</gene>
<accession>A0AAE0TFN8</accession>
<comment type="caution">
    <text evidence="1">The sequence shown here is derived from an EMBL/GenBank/DDBJ whole genome shotgun (WGS) entry which is preliminary data.</text>
</comment>
<dbReference type="EMBL" id="JAEAOA010000699">
    <property type="protein sequence ID" value="KAK3609063.1"/>
    <property type="molecule type" value="Genomic_DNA"/>
</dbReference>
<reference evidence="1" key="2">
    <citation type="journal article" date="2021" name="Genome Biol. Evol.">
        <title>Developing a high-quality reference genome for a parasitic bivalve with doubly uniparental inheritance (Bivalvia: Unionida).</title>
        <authorList>
            <person name="Smith C.H."/>
        </authorList>
    </citation>
    <scope>NUCLEOTIDE SEQUENCE</scope>
    <source>
        <strain evidence="1">CHS0354</strain>
        <tissue evidence="1">Mantle</tissue>
    </source>
</reference>
<sequence>MQFFEEKESMGFDQDNHILFVKINTKVTQPVKTVKHRGVSTVNPQSHTRGTYCSNSSDRCMDVGSSNQTRIVSMQGSVAEGTVEAFITEKEQEEISFNLMQRRKSLPKGSDNLQSLLKEFRQNSMERKQDLDPVERLNCPKPIKKKKDMYVSCKRFPLVCTNRKVGLHHCVHNH</sequence>